<dbReference type="Pfam" id="PF00394">
    <property type="entry name" value="Cu-oxidase"/>
    <property type="match status" value="1"/>
</dbReference>
<dbReference type="CDD" id="cd13851">
    <property type="entry name" value="CuRO_1_Fet3p"/>
    <property type="match status" value="1"/>
</dbReference>
<evidence type="ECO:0000256" key="3">
    <source>
        <dbReference type="ARBA" id="ARBA00022729"/>
    </source>
</evidence>
<reference evidence="12" key="1">
    <citation type="submission" date="2014-08" db="EMBL/GenBank/DDBJ databases">
        <authorList>
            <person name="Sharma Rahul"/>
            <person name="Thines Marco"/>
        </authorList>
    </citation>
    <scope>NUCLEOTIDE SEQUENCE</scope>
</reference>
<dbReference type="InterPro" id="IPR044130">
    <property type="entry name" value="CuRO_2_Fet3-like"/>
</dbReference>
<dbReference type="InterPro" id="IPR033138">
    <property type="entry name" value="Cu_oxidase_CS"/>
</dbReference>
<evidence type="ECO:0000256" key="7">
    <source>
        <dbReference type="ARBA" id="ARBA00023180"/>
    </source>
</evidence>
<dbReference type="InterPro" id="IPR011706">
    <property type="entry name" value="Cu-oxidase_C"/>
</dbReference>
<feature type="signal peptide" evidence="8">
    <location>
        <begin position="1"/>
        <end position="19"/>
    </location>
</feature>
<dbReference type="Pfam" id="PF07732">
    <property type="entry name" value="Cu-oxidase_3"/>
    <property type="match status" value="1"/>
</dbReference>
<keyword evidence="7" id="KW-0325">Glycoprotein</keyword>
<dbReference type="PROSITE" id="PS00079">
    <property type="entry name" value="MULTICOPPER_OXIDASE1"/>
    <property type="match status" value="1"/>
</dbReference>
<proteinExistence type="inferred from homology"/>
<dbReference type="GO" id="GO:0004322">
    <property type="term" value="F:ferroxidase activity"/>
    <property type="evidence" value="ECO:0007669"/>
    <property type="project" value="TreeGrafter"/>
</dbReference>
<dbReference type="PROSITE" id="PS00080">
    <property type="entry name" value="MULTICOPPER_OXIDASE2"/>
    <property type="match status" value="1"/>
</dbReference>
<dbReference type="EMBL" id="LN483142">
    <property type="protein sequence ID" value="CED83488.1"/>
    <property type="molecule type" value="Genomic_DNA"/>
</dbReference>
<dbReference type="InterPro" id="IPR011707">
    <property type="entry name" value="Cu-oxidase-like_N"/>
</dbReference>
<evidence type="ECO:0000259" key="10">
    <source>
        <dbReference type="Pfam" id="PF07731"/>
    </source>
</evidence>
<dbReference type="Gene3D" id="2.60.40.420">
    <property type="entry name" value="Cupredoxins - blue copper proteins"/>
    <property type="match status" value="3"/>
</dbReference>
<dbReference type="SUPFAM" id="SSF49503">
    <property type="entry name" value="Cupredoxins"/>
    <property type="match status" value="3"/>
</dbReference>
<dbReference type="GO" id="GO:0005507">
    <property type="term" value="F:copper ion binding"/>
    <property type="evidence" value="ECO:0007669"/>
    <property type="project" value="InterPro"/>
</dbReference>
<evidence type="ECO:0000256" key="8">
    <source>
        <dbReference type="SAM" id="SignalP"/>
    </source>
</evidence>
<dbReference type="Pfam" id="PF07731">
    <property type="entry name" value="Cu-oxidase_2"/>
    <property type="match status" value="1"/>
</dbReference>
<evidence type="ECO:0000259" key="11">
    <source>
        <dbReference type="Pfam" id="PF07732"/>
    </source>
</evidence>
<dbReference type="CDD" id="cd13877">
    <property type="entry name" value="CuRO_2_Fet3p_like"/>
    <property type="match status" value="1"/>
</dbReference>
<feature type="domain" description="Plastocyanin-like" evidence="10">
    <location>
        <begin position="386"/>
        <end position="514"/>
    </location>
</feature>
<dbReference type="AlphaFoldDB" id="A0A0F7SU45"/>
<comment type="similarity">
    <text evidence="1">Belongs to the multicopper oxidase family.</text>
</comment>
<evidence type="ECO:0000256" key="2">
    <source>
        <dbReference type="ARBA" id="ARBA00022723"/>
    </source>
</evidence>
<feature type="chain" id="PRO_5002522512" evidence="8">
    <location>
        <begin position="20"/>
        <end position="633"/>
    </location>
</feature>
<dbReference type="InterPro" id="IPR001117">
    <property type="entry name" value="Cu-oxidase_2nd"/>
</dbReference>
<evidence type="ECO:0000256" key="4">
    <source>
        <dbReference type="ARBA" id="ARBA00023002"/>
    </source>
</evidence>
<evidence type="ECO:0000256" key="1">
    <source>
        <dbReference type="ARBA" id="ARBA00010609"/>
    </source>
</evidence>
<organism evidence="12">
    <name type="scientific">Phaffia rhodozyma</name>
    <name type="common">Yeast</name>
    <name type="synonym">Xanthophyllomyces dendrorhous</name>
    <dbReference type="NCBI Taxonomy" id="264483"/>
    <lineage>
        <taxon>Eukaryota</taxon>
        <taxon>Fungi</taxon>
        <taxon>Dikarya</taxon>
        <taxon>Basidiomycota</taxon>
        <taxon>Agaricomycotina</taxon>
        <taxon>Tremellomycetes</taxon>
        <taxon>Cystofilobasidiales</taxon>
        <taxon>Mrakiaceae</taxon>
        <taxon>Phaffia</taxon>
    </lineage>
</organism>
<dbReference type="GO" id="GO:0033573">
    <property type="term" value="C:high-affinity iron permease complex"/>
    <property type="evidence" value="ECO:0007669"/>
    <property type="project" value="TreeGrafter"/>
</dbReference>
<dbReference type="GO" id="GO:0033215">
    <property type="term" value="P:reductive iron assimilation"/>
    <property type="evidence" value="ECO:0007669"/>
    <property type="project" value="TreeGrafter"/>
</dbReference>
<keyword evidence="3 8" id="KW-0732">Signal</keyword>
<dbReference type="CDD" id="cd13899">
    <property type="entry name" value="CuRO_3_Fet3p"/>
    <property type="match status" value="1"/>
</dbReference>
<evidence type="ECO:0000256" key="6">
    <source>
        <dbReference type="ARBA" id="ARBA00023157"/>
    </source>
</evidence>
<sequence>MRTSFMAAAAVAAMTTVQAALIEHWWDITYAEANPDQMYERRVIGVNGTWPPPPVVATRGDIVRIHATNKISQPAALHAHGMFFNRTGYYDGPVGVTQCGIPVDASLTYDIDTQYQQGTYWIHGHNLGQYTDGLRTPFIIHPNKETTRTDITWDHDFTAVVSEWYHEEHEQLLTEFMSIYNPTGAEPVPPSALIYFAENFANYSDYVGGAAAISNGSITADRSMINFEAGKKYLIRFINMGAFAMFQLALDGHEWQIVEVDGVETNPYTIDHFPISVAQRYAVLVTAKNDTSENFHLHANFDPQMFDTVPDDLQLNYTATINYKTGNSVAEGSTIEAYDFFDDTVMSPHKPVAMAEADYSFALSFAFDTFDNGINRAAFNETTYNAPSTPSLFTAASMGAKATVEAYGAMTNAHIFQRNQMIQLTIINTDSGQHPFHLHGHNFQVVHRSFNDSSPALVEGQPNPFVRDVVMVPPDGGSTTIRFRADNPGVWFFHCHIDWHLSSGLAAVFITAPEVIQSTFTIPQEMKDHCAALGIHADGNVVGTYSTTDFTGEPLGPYPIVAGWTTKARGAMAGCVLAAVLGMASVVWYSWGSLDEAEIEAEEQRRHDQKMLDKAEGRKHGVLGLANKLAGRQ</sequence>
<dbReference type="InterPro" id="IPR002355">
    <property type="entry name" value="Cu_oxidase_Cu_BS"/>
</dbReference>
<feature type="domain" description="Plastocyanin-like" evidence="11">
    <location>
        <begin position="28"/>
        <end position="144"/>
    </location>
</feature>
<evidence type="ECO:0000313" key="12">
    <source>
        <dbReference type="EMBL" id="CED83488.1"/>
    </source>
</evidence>
<accession>A0A0F7SU45</accession>
<dbReference type="GO" id="GO:0010106">
    <property type="term" value="P:cellular response to iron ion starvation"/>
    <property type="evidence" value="ECO:0007669"/>
    <property type="project" value="TreeGrafter"/>
</dbReference>
<evidence type="ECO:0000256" key="5">
    <source>
        <dbReference type="ARBA" id="ARBA00023008"/>
    </source>
</evidence>
<dbReference type="PANTHER" id="PTHR11709:SF361">
    <property type="entry name" value="IRON TRANSPORT MULTICOPPER OXIDASE FET3"/>
    <property type="match status" value="1"/>
</dbReference>
<protein>
    <submittedName>
        <fullName evidence="12">Multicopper oxidases</fullName>
    </submittedName>
</protein>
<dbReference type="InterPro" id="IPR008972">
    <property type="entry name" value="Cupredoxin"/>
</dbReference>
<dbReference type="InterPro" id="IPR045087">
    <property type="entry name" value="Cu-oxidase_fam"/>
</dbReference>
<dbReference type="PANTHER" id="PTHR11709">
    <property type="entry name" value="MULTI-COPPER OXIDASE"/>
    <property type="match status" value="1"/>
</dbReference>
<keyword evidence="6" id="KW-1015">Disulfide bond</keyword>
<keyword evidence="5" id="KW-0186">Copper</keyword>
<evidence type="ECO:0000259" key="9">
    <source>
        <dbReference type="Pfam" id="PF00394"/>
    </source>
</evidence>
<keyword evidence="2" id="KW-0479">Metal-binding</keyword>
<keyword evidence="4" id="KW-0560">Oxidoreductase</keyword>
<feature type="domain" description="Plastocyanin-like" evidence="9">
    <location>
        <begin position="157"/>
        <end position="324"/>
    </location>
</feature>
<name>A0A0F7SU45_PHARH</name>